<name>A0A937CXF7_9BURK</name>
<dbReference type="GO" id="GO:0008168">
    <property type="term" value="F:methyltransferase activity"/>
    <property type="evidence" value="ECO:0007669"/>
    <property type="project" value="UniProtKB-KW"/>
</dbReference>
<dbReference type="GO" id="GO:0032259">
    <property type="term" value="P:methylation"/>
    <property type="evidence" value="ECO:0007669"/>
    <property type="project" value="UniProtKB-KW"/>
</dbReference>
<keyword evidence="2" id="KW-1185">Reference proteome</keyword>
<proteinExistence type="predicted"/>
<organism evidence="1 2">
    <name type="scientific">Ramlibacter monticola</name>
    <dbReference type="NCBI Taxonomy" id="1926872"/>
    <lineage>
        <taxon>Bacteria</taxon>
        <taxon>Pseudomonadati</taxon>
        <taxon>Pseudomonadota</taxon>
        <taxon>Betaproteobacteria</taxon>
        <taxon>Burkholderiales</taxon>
        <taxon>Comamonadaceae</taxon>
        <taxon>Ramlibacter</taxon>
    </lineage>
</organism>
<dbReference type="InterPro" id="IPR029063">
    <property type="entry name" value="SAM-dependent_MTases_sf"/>
</dbReference>
<keyword evidence="1" id="KW-0808">Transferase</keyword>
<keyword evidence="1" id="KW-0489">Methyltransferase</keyword>
<dbReference type="EMBL" id="JAEQNE010000011">
    <property type="protein sequence ID" value="MBL0395029.1"/>
    <property type="molecule type" value="Genomic_DNA"/>
</dbReference>
<dbReference type="Pfam" id="PF13489">
    <property type="entry name" value="Methyltransf_23"/>
    <property type="match status" value="1"/>
</dbReference>
<reference evidence="1 2" key="1">
    <citation type="journal article" date="2017" name="Int. J. Syst. Evol. Microbiol.">
        <title>Ramlibacter monticola sp. nov., isolated from forest soil.</title>
        <authorList>
            <person name="Chaudhary D.K."/>
            <person name="Kim J."/>
        </authorList>
    </citation>
    <scope>NUCLEOTIDE SEQUENCE [LARGE SCALE GENOMIC DNA]</scope>
    <source>
        <strain evidence="1 2">KACC 19175</strain>
    </source>
</reference>
<dbReference type="CDD" id="cd02440">
    <property type="entry name" value="AdoMet_MTases"/>
    <property type="match status" value="1"/>
</dbReference>
<dbReference type="Proteomes" id="UP000599109">
    <property type="component" value="Unassembled WGS sequence"/>
</dbReference>
<dbReference type="Gene3D" id="3.40.50.150">
    <property type="entry name" value="Vaccinia Virus protein VP39"/>
    <property type="match status" value="1"/>
</dbReference>
<accession>A0A937CXF7</accession>
<gene>
    <name evidence="1" type="ORF">JJ685_28105</name>
</gene>
<dbReference type="SUPFAM" id="SSF53335">
    <property type="entry name" value="S-adenosyl-L-methionine-dependent methyltransferases"/>
    <property type="match status" value="1"/>
</dbReference>
<dbReference type="PANTHER" id="PTHR43861">
    <property type="entry name" value="TRANS-ACONITATE 2-METHYLTRANSFERASE-RELATED"/>
    <property type="match status" value="1"/>
</dbReference>
<dbReference type="AlphaFoldDB" id="A0A937CXF7"/>
<evidence type="ECO:0000313" key="2">
    <source>
        <dbReference type="Proteomes" id="UP000599109"/>
    </source>
</evidence>
<sequence length="363" mass="40653">MPEMMPRETTLIALPTEGRDVGDWAESDTEDVHNCPVCQSTARSIKHPALRDVTFEVAAGVWTMWECHSCRSNYLAPRPTPSSIHRAYSHYYTHRDVVSRRPITTLHGVRKFRRLLVNGYLKQIFGLDEEPASSLGWLMYALPNARARLHHEYRNLPRLPPGGGSLLDIGSGDGAFLQRAVAIGWKVVGVEPDAKAAQMSRARGLEVITGGLEEIGAARRFDVVTLNHVIEHVHDPVGMLRNCWEILKPGGTIWLDTPNSESYGHQIFQSAWRGIEAPRHLVLFSDSALKQALQQVGFHHIRNAPRHDPTLELYRMSYVLSAGGTGIPPTLRILALALCARLRRIIAPHRREFLTVTAQRPTC</sequence>
<protein>
    <submittedName>
        <fullName evidence="1">Class I SAM-dependent methyltransferase</fullName>
    </submittedName>
</protein>
<evidence type="ECO:0000313" key="1">
    <source>
        <dbReference type="EMBL" id="MBL0395029.1"/>
    </source>
</evidence>
<comment type="caution">
    <text evidence="1">The sequence shown here is derived from an EMBL/GenBank/DDBJ whole genome shotgun (WGS) entry which is preliminary data.</text>
</comment>
<dbReference type="RefSeq" id="WP_201677700.1">
    <property type="nucleotide sequence ID" value="NZ_JAEQNE010000011.1"/>
</dbReference>